<proteinExistence type="predicted"/>
<accession>A0A0R1P4J4</accession>
<evidence type="ECO:0000313" key="1">
    <source>
        <dbReference type="EMBL" id="KRL27100.1"/>
    </source>
</evidence>
<dbReference type="PATRIC" id="fig|1423746.3.peg.859"/>
<dbReference type="STRING" id="1423746.FD27_GL000850"/>
<comment type="caution">
    <text evidence="1">The sequence shown here is derived from an EMBL/GenBank/DDBJ whole genome shotgun (WGS) entry which is preliminary data.</text>
</comment>
<name>A0A0R1P4J4_9LACO</name>
<sequence>MNQTFMAGYYQGVVEVAPASLSAAQVERLAVTMTIQHLRHAGVSITSIHDFLVDTIHADDRVVKQYLNLSAAQLESAQAELLALAFKNEEA</sequence>
<protein>
    <submittedName>
        <fullName evidence="1">Uncharacterized protein</fullName>
    </submittedName>
</protein>
<dbReference type="EMBL" id="AZER01000016">
    <property type="protein sequence ID" value="KRL27100.1"/>
    <property type="molecule type" value="Genomic_DNA"/>
</dbReference>
<keyword evidence="2" id="KW-1185">Reference proteome</keyword>
<dbReference type="Proteomes" id="UP000051445">
    <property type="component" value="Unassembled WGS sequence"/>
</dbReference>
<reference evidence="1 2" key="1">
    <citation type="journal article" date="2015" name="Genome Announc.">
        <title>Expanding the biotechnology potential of lactobacilli through comparative genomics of 213 strains and associated genera.</title>
        <authorList>
            <person name="Sun Z."/>
            <person name="Harris H.M."/>
            <person name="McCann A."/>
            <person name="Guo C."/>
            <person name="Argimon S."/>
            <person name="Zhang W."/>
            <person name="Yang X."/>
            <person name="Jeffery I.B."/>
            <person name="Cooney J.C."/>
            <person name="Kagawa T.F."/>
            <person name="Liu W."/>
            <person name="Song Y."/>
            <person name="Salvetti E."/>
            <person name="Wrobel A."/>
            <person name="Rasinkangas P."/>
            <person name="Parkhill J."/>
            <person name="Rea M.C."/>
            <person name="O'Sullivan O."/>
            <person name="Ritari J."/>
            <person name="Douillard F.P."/>
            <person name="Paul Ross R."/>
            <person name="Yang R."/>
            <person name="Briner A.E."/>
            <person name="Felis G.E."/>
            <person name="de Vos W.M."/>
            <person name="Barrangou R."/>
            <person name="Klaenhammer T.R."/>
            <person name="Caufield P.W."/>
            <person name="Cui Y."/>
            <person name="Zhang H."/>
            <person name="O'Toole P.W."/>
        </authorList>
    </citation>
    <scope>NUCLEOTIDE SEQUENCE [LARGE SCALE GENOMIC DNA]</scope>
    <source>
        <strain evidence="1 2">DSM 13145</strain>
    </source>
</reference>
<evidence type="ECO:0000313" key="2">
    <source>
        <dbReference type="Proteomes" id="UP000051445"/>
    </source>
</evidence>
<gene>
    <name evidence="1" type="ORF">FD27_GL000850</name>
</gene>
<organism evidence="1 2">
    <name type="scientific">Limosilactobacillus frumenti DSM 13145</name>
    <dbReference type="NCBI Taxonomy" id="1423746"/>
    <lineage>
        <taxon>Bacteria</taxon>
        <taxon>Bacillati</taxon>
        <taxon>Bacillota</taxon>
        <taxon>Bacilli</taxon>
        <taxon>Lactobacillales</taxon>
        <taxon>Lactobacillaceae</taxon>
        <taxon>Limosilactobacillus</taxon>
    </lineage>
</organism>
<dbReference type="AlphaFoldDB" id="A0A0R1P4J4"/>
<dbReference type="OrthoDB" id="2301230at2"/>
<dbReference type="RefSeq" id="WP_057750665.1">
    <property type="nucleotide sequence ID" value="NZ_AZER01000016.1"/>
</dbReference>